<dbReference type="AlphaFoldDB" id="A0ABC9NUJ9"/>
<dbReference type="SUPFAM" id="SSF46785">
    <property type="entry name" value="Winged helix' DNA-binding domain"/>
    <property type="match status" value="1"/>
</dbReference>
<dbReference type="SUPFAM" id="SSF48008">
    <property type="entry name" value="GntR ligand-binding domain-like"/>
    <property type="match status" value="1"/>
</dbReference>
<keyword evidence="1" id="KW-0805">Transcription regulation</keyword>
<dbReference type="PROSITE" id="PS50949">
    <property type="entry name" value="HTH_GNTR"/>
    <property type="match status" value="1"/>
</dbReference>
<dbReference type="InterPro" id="IPR036388">
    <property type="entry name" value="WH-like_DNA-bd_sf"/>
</dbReference>
<gene>
    <name evidence="5" type="ORF">ESCAB7627_0894</name>
</gene>
<name>A0ABC9NUJ9_ESCAT</name>
<dbReference type="PANTHER" id="PTHR43537:SF5">
    <property type="entry name" value="UXU OPERON TRANSCRIPTIONAL REGULATOR"/>
    <property type="match status" value="1"/>
</dbReference>
<comment type="caution">
    <text evidence="5">The sequence shown here is derived from an EMBL/GenBank/DDBJ whole genome shotgun (WGS) entry which is preliminary data.</text>
</comment>
<dbReference type="SMART" id="SM00345">
    <property type="entry name" value="HTH_GNTR"/>
    <property type="match status" value="1"/>
</dbReference>
<dbReference type="InterPro" id="IPR036390">
    <property type="entry name" value="WH_DNA-bd_sf"/>
</dbReference>
<dbReference type="SMART" id="SM00895">
    <property type="entry name" value="FCD"/>
    <property type="match status" value="1"/>
</dbReference>
<dbReference type="EMBL" id="ABKX01000001">
    <property type="protein sequence ID" value="EDS93893.1"/>
    <property type="molecule type" value="Genomic_DNA"/>
</dbReference>
<organism evidence="5 6">
    <name type="scientific">Escherichia albertii (strain TW07627)</name>
    <dbReference type="NCBI Taxonomy" id="502347"/>
    <lineage>
        <taxon>Bacteria</taxon>
        <taxon>Pseudomonadati</taxon>
        <taxon>Pseudomonadota</taxon>
        <taxon>Gammaproteobacteria</taxon>
        <taxon>Enterobacterales</taxon>
        <taxon>Enterobacteriaceae</taxon>
        <taxon>Escherichia</taxon>
    </lineage>
</organism>
<proteinExistence type="predicted"/>
<evidence type="ECO:0000313" key="6">
    <source>
        <dbReference type="Proteomes" id="UP000003042"/>
    </source>
</evidence>
<protein>
    <submittedName>
        <fullName evidence="5">Transcriptional regulator GntR family</fullName>
    </submittedName>
</protein>
<accession>A0ABC9NUJ9</accession>
<evidence type="ECO:0000256" key="3">
    <source>
        <dbReference type="ARBA" id="ARBA00023163"/>
    </source>
</evidence>
<dbReference type="Gene3D" id="1.20.120.530">
    <property type="entry name" value="GntR ligand-binding domain-like"/>
    <property type="match status" value="1"/>
</dbReference>
<feature type="domain" description="HTH gntR-type" evidence="4">
    <location>
        <begin position="23"/>
        <end position="91"/>
    </location>
</feature>
<dbReference type="InterPro" id="IPR000524">
    <property type="entry name" value="Tscrpt_reg_HTH_GntR"/>
</dbReference>
<sequence>MLYSFLFYKACGNMNLNKAVKNHNVVSVLFEAMKGYLQDGSWKAGYKLPSEAQLATQFGVSRVSVRSAVQKLRDMGAVITYQGKGTYVTDNINKYGIDDLLEKPAMHLSEAAFRDMLVFRQTVEFKCIELAAQHADDEDIATLERLLGQMLINKNDYKKYSKADYEFHLGIVNAAKNTVFTAAMHAIKDIYYQYLEELNRTLGITIESIDAHLNIYLAIKNRDPKAAAEILDTHMASNLKVIQALNEKNSCLRK</sequence>
<dbReference type="Proteomes" id="UP000003042">
    <property type="component" value="Unassembled WGS sequence"/>
</dbReference>
<evidence type="ECO:0000313" key="5">
    <source>
        <dbReference type="EMBL" id="EDS93893.1"/>
    </source>
</evidence>
<keyword evidence="3" id="KW-0804">Transcription</keyword>
<evidence type="ECO:0000256" key="1">
    <source>
        <dbReference type="ARBA" id="ARBA00023015"/>
    </source>
</evidence>
<dbReference type="PRINTS" id="PR00035">
    <property type="entry name" value="HTHGNTR"/>
</dbReference>
<dbReference type="InterPro" id="IPR008920">
    <property type="entry name" value="TF_FadR/GntR_C"/>
</dbReference>
<dbReference type="InterPro" id="IPR011711">
    <property type="entry name" value="GntR_C"/>
</dbReference>
<evidence type="ECO:0000256" key="2">
    <source>
        <dbReference type="ARBA" id="ARBA00023125"/>
    </source>
</evidence>
<evidence type="ECO:0000259" key="4">
    <source>
        <dbReference type="PROSITE" id="PS50949"/>
    </source>
</evidence>
<dbReference type="CDD" id="cd07377">
    <property type="entry name" value="WHTH_GntR"/>
    <property type="match status" value="1"/>
</dbReference>
<dbReference type="Pfam" id="PF07729">
    <property type="entry name" value="FCD"/>
    <property type="match status" value="1"/>
</dbReference>
<reference evidence="5 6" key="1">
    <citation type="submission" date="2008-02" db="EMBL/GenBank/DDBJ databases">
        <title>Annotation of Escherichia albertii TW07627.</title>
        <authorList>
            <person name="Sutton G."/>
            <person name="Whittam T.S."/>
            <person name="Sebastian Y."/>
        </authorList>
    </citation>
    <scope>NUCLEOTIDE SEQUENCE [LARGE SCALE GENOMIC DNA]</scope>
    <source>
        <strain evidence="5 6">TW07627</strain>
    </source>
</reference>
<dbReference type="GO" id="GO:0003677">
    <property type="term" value="F:DNA binding"/>
    <property type="evidence" value="ECO:0007669"/>
    <property type="project" value="UniProtKB-KW"/>
</dbReference>
<dbReference type="PANTHER" id="PTHR43537">
    <property type="entry name" value="TRANSCRIPTIONAL REGULATOR, GNTR FAMILY"/>
    <property type="match status" value="1"/>
</dbReference>
<dbReference type="Gene3D" id="1.10.10.10">
    <property type="entry name" value="Winged helix-like DNA-binding domain superfamily/Winged helix DNA-binding domain"/>
    <property type="match status" value="1"/>
</dbReference>
<keyword evidence="2" id="KW-0238">DNA-binding</keyword>
<dbReference type="Pfam" id="PF00392">
    <property type="entry name" value="GntR"/>
    <property type="match status" value="1"/>
</dbReference>